<gene>
    <name evidence="3" type="primary">jg20387</name>
    <name evidence="3" type="ORF">PAEG_LOCUS20850</name>
</gene>
<sequence length="108" mass="12380">MVVRRDDYGVIIVVNLKKSSFYRYTSEMGRYKRKTEGPSWSREALNEAVEAVRSGRMSGYAAASTFSIPRKTIMDHVTGRRGQKSLSLGRPPVFKYETEKMMLFDVDC</sequence>
<proteinExistence type="predicted"/>
<comment type="caution">
    <text evidence="3">The sequence shown here is derived from an EMBL/GenBank/DDBJ whole genome shotgun (WGS) entry which is preliminary data.</text>
</comment>
<accession>A0A8S4S2R9</accession>
<keyword evidence="4" id="KW-1185">Reference proteome</keyword>
<dbReference type="AlphaFoldDB" id="A0A8S4S2R9"/>
<organism evidence="3 4">
    <name type="scientific">Pararge aegeria aegeria</name>
    <dbReference type="NCBI Taxonomy" id="348720"/>
    <lineage>
        <taxon>Eukaryota</taxon>
        <taxon>Metazoa</taxon>
        <taxon>Ecdysozoa</taxon>
        <taxon>Arthropoda</taxon>
        <taxon>Hexapoda</taxon>
        <taxon>Insecta</taxon>
        <taxon>Pterygota</taxon>
        <taxon>Neoptera</taxon>
        <taxon>Endopterygota</taxon>
        <taxon>Lepidoptera</taxon>
        <taxon>Glossata</taxon>
        <taxon>Ditrysia</taxon>
        <taxon>Papilionoidea</taxon>
        <taxon>Nymphalidae</taxon>
        <taxon>Satyrinae</taxon>
        <taxon>Satyrini</taxon>
        <taxon>Parargina</taxon>
        <taxon>Pararge</taxon>
    </lineage>
</organism>
<dbReference type="InterPro" id="IPR009057">
    <property type="entry name" value="Homeodomain-like_sf"/>
</dbReference>
<evidence type="ECO:0000313" key="3">
    <source>
        <dbReference type="EMBL" id="CAH2244953.1"/>
    </source>
</evidence>
<name>A0A8S4S2R9_9NEOP</name>
<dbReference type="GO" id="GO:0003677">
    <property type="term" value="F:DNA binding"/>
    <property type="evidence" value="ECO:0007669"/>
    <property type="project" value="InterPro"/>
</dbReference>
<feature type="domain" description="HTH psq-type" evidence="2">
    <location>
        <begin position="41"/>
        <end position="80"/>
    </location>
</feature>
<evidence type="ECO:0000313" key="4">
    <source>
        <dbReference type="Proteomes" id="UP000838756"/>
    </source>
</evidence>
<dbReference type="OrthoDB" id="6928088at2759"/>
<dbReference type="EMBL" id="CAKXAJ010025878">
    <property type="protein sequence ID" value="CAH2244953.1"/>
    <property type="molecule type" value="Genomic_DNA"/>
</dbReference>
<comment type="subcellular location">
    <subcellularLocation>
        <location evidence="1">Nucleus</location>
    </subcellularLocation>
</comment>
<dbReference type="Gene3D" id="1.10.10.60">
    <property type="entry name" value="Homeodomain-like"/>
    <property type="match status" value="1"/>
</dbReference>
<dbReference type="InterPro" id="IPR007889">
    <property type="entry name" value="HTH_Psq"/>
</dbReference>
<dbReference type="Proteomes" id="UP000838756">
    <property type="component" value="Unassembled WGS sequence"/>
</dbReference>
<dbReference type="SUPFAM" id="SSF46689">
    <property type="entry name" value="Homeodomain-like"/>
    <property type="match status" value="1"/>
</dbReference>
<dbReference type="GO" id="GO:0005634">
    <property type="term" value="C:nucleus"/>
    <property type="evidence" value="ECO:0007669"/>
    <property type="project" value="UniProtKB-SubCell"/>
</dbReference>
<evidence type="ECO:0000256" key="1">
    <source>
        <dbReference type="ARBA" id="ARBA00004123"/>
    </source>
</evidence>
<evidence type="ECO:0000259" key="2">
    <source>
        <dbReference type="Pfam" id="PF05225"/>
    </source>
</evidence>
<dbReference type="Pfam" id="PF05225">
    <property type="entry name" value="HTH_psq"/>
    <property type="match status" value="1"/>
</dbReference>
<reference evidence="3" key="1">
    <citation type="submission" date="2022-03" db="EMBL/GenBank/DDBJ databases">
        <authorList>
            <person name="Lindestad O."/>
        </authorList>
    </citation>
    <scope>NUCLEOTIDE SEQUENCE</scope>
</reference>
<protein>
    <submittedName>
        <fullName evidence="3">Jg20387 protein</fullName>
    </submittedName>
</protein>